<evidence type="ECO:0000256" key="5">
    <source>
        <dbReference type="ARBA" id="ARBA00022840"/>
    </source>
</evidence>
<protein>
    <submittedName>
        <fullName evidence="7">5-dehydro-2-deoxygluconokinase</fullName>
        <ecNumber evidence="7">2.7.1.92</ecNumber>
    </submittedName>
</protein>
<evidence type="ECO:0000259" key="6">
    <source>
        <dbReference type="Pfam" id="PF00294"/>
    </source>
</evidence>
<dbReference type="InterPro" id="IPR002173">
    <property type="entry name" value="Carboh/pur_kinase_PfkB_CS"/>
</dbReference>
<feature type="domain" description="Carbohydrate kinase PfkB" evidence="6">
    <location>
        <begin position="5"/>
        <end position="295"/>
    </location>
</feature>
<keyword evidence="4 7" id="KW-0418">Kinase</keyword>
<dbReference type="GO" id="GO:0005524">
    <property type="term" value="F:ATP binding"/>
    <property type="evidence" value="ECO:0007669"/>
    <property type="project" value="UniProtKB-KW"/>
</dbReference>
<organism evidence="7 8">
    <name type="scientific">Microbacterium trichothecenolyticum</name>
    <name type="common">Aureobacterium trichothecenolyticum</name>
    <dbReference type="NCBI Taxonomy" id="69370"/>
    <lineage>
        <taxon>Bacteria</taxon>
        <taxon>Bacillati</taxon>
        <taxon>Actinomycetota</taxon>
        <taxon>Actinomycetes</taxon>
        <taxon>Micrococcales</taxon>
        <taxon>Microbacteriaceae</taxon>
        <taxon>Microbacterium</taxon>
    </lineage>
</organism>
<dbReference type="PANTHER" id="PTHR43085">
    <property type="entry name" value="HEXOKINASE FAMILY MEMBER"/>
    <property type="match status" value="1"/>
</dbReference>
<evidence type="ECO:0000256" key="1">
    <source>
        <dbReference type="ARBA" id="ARBA00010688"/>
    </source>
</evidence>
<evidence type="ECO:0000256" key="3">
    <source>
        <dbReference type="ARBA" id="ARBA00022741"/>
    </source>
</evidence>
<evidence type="ECO:0000313" key="7">
    <source>
        <dbReference type="EMBL" id="KJL44988.1"/>
    </source>
</evidence>
<keyword evidence="3" id="KW-0547">Nucleotide-binding</keyword>
<proteinExistence type="inferred from homology"/>
<dbReference type="InterPro" id="IPR050306">
    <property type="entry name" value="PfkB_Carbo_kinase"/>
</dbReference>
<dbReference type="EC" id="2.7.1.92" evidence="7"/>
<dbReference type="PROSITE" id="PS00583">
    <property type="entry name" value="PFKB_KINASES_1"/>
    <property type="match status" value="1"/>
</dbReference>
<dbReference type="InterPro" id="IPR011611">
    <property type="entry name" value="PfkB_dom"/>
</dbReference>
<comment type="caution">
    <text evidence="7">The sequence shown here is derived from an EMBL/GenBank/DDBJ whole genome shotgun (WGS) entry which is preliminary data.</text>
</comment>
<dbReference type="EMBL" id="JYJA01000022">
    <property type="protein sequence ID" value="KJL44988.1"/>
    <property type="molecule type" value="Genomic_DNA"/>
</dbReference>
<dbReference type="Gene3D" id="3.40.1190.20">
    <property type="match status" value="1"/>
</dbReference>
<keyword evidence="2 7" id="KW-0808">Transferase</keyword>
<dbReference type="PATRIC" id="fig|69370.6.peg.519"/>
<dbReference type="SUPFAM" id="SSF53613">
    <property type="entry name" value="Ribokinase-like"/>
    <property type="match status" value="1"/>
</dbReference>
<dbReference type="Pfam" id="PF00294">
    <property type="entry name" value="PfkB"/>
    <property type="match status" value="1"/>
</dbReference>
<keyword evidence="5" id="KW-0067">ATP-binding</keyword>
<dbReference type="Proteomes" id="UP000034098">
    <property type="component" value="Unassembled WGS sequence"/>
</dbReference>
<sequence length="313" mass="32275">MTVVVVGDALIDELRDDHGVREFVGGAALNVAVGLARLGVPATLVAMLGDDEPASRVRRYLADFGVGLLATPSLLGTARAVSTRSGAGEPVYEFNEASERRRIRFGDAERQAFADADLVVVSCFAFDDAEQATELADAIAGAEALALSGGRAQVSVAIDPNPRTGMMHDEDEFVRGFEALAAGAALVKVGEDDAALLYDDRLDAVRARLIDLGARAVLATEGAAGATIEAGDVVVTRPISNLPGRIVDTMGAGDAAFAAAVAALVARTPDGAEDWDTVLVSAMDAAAATCRFEGALLRTPSALEGLDLDHIGT</sequence>
<dbReference type="GO" id="GO:0047590">
    <property type="term" value="F:5-dehydro-2-deoxygluconokinase activity"/>
    <property type="evidence" value="ECO:0007669"/>
    <property type="project" value="UniProtKB-EC"/>
</dbReference>
<dbReference type="PANTHER" id="PTHR43085:SF1">
    <property type="entry name" value="PSEUDOURIDINE KINASE-RELATED"/>
    <property type="match status" value="1"/>
</dbReference>
<gene>
    <name evidence="7" type="primary">iolC_1</name>
    <name evidence="7" type="ORF">RS82_00495</name>
</gene>
<evidence type="ECO:0000256" key="2">
    <source>
        <dbReference type="ARBA" id="ARBA00022679"/>
    </source>
</evidence>
<evidence type="ECO:0000313" key="8">
    <source>
        <dbReference type="Proteomes" id="UP000034098"/>
    </source>
</evidence>
<dbReference type="OrthoDB" id="9795789at2"/>
<dbReference type="AlphaFoldDB" id="A0A0M2HJH5"/>
<name>A0A0M2HJH5_MICTR</name>
<keyword evidence="8" id="KW-1185">Reference proteome</keyword>
<comment type="similarity">
    <text evidence="1">Belongs to the carbohydrate kinase PfkB family.</text>
</comment>
<dbReference type="RefSeq" id="WP_045296677.1">
    <property type="nucleotide sequence ID" value="NZ_JYJA01000022.1"/>
</dbReference>
<dbReference type="InterPro" id="IPR029056">
    <property type="entry name" value="Ribokinase-like"/>
</dbReference>
<reference evidence="7 8" key="1">
    <citation type="submission" date="2015-02" db="EMBL/GenBank/DDBJ databases">
        <title>Draft genome sequences of ten Microbacterium spp. with emphasis on heavy metal contaminated environments.</title>
        <authorList>
            <person name="Corretto E."/>
        </authorList>
    </citation>
    <scope>NUCLEOTIDE SEQUENCE [LARGE SCALE GENOMIC DNA]</scope>
    <source>
        <strain evidence="7 8">DSM 8608</strain>
    </source>
</reference>
<accession>A0A0M2HJH5</accession>
<evidence type="ECO:0000256" key="4">
    <source>
        <dbReference type="ARBA" id="ARBA00022777"/>
    </source>
</evidence>
<dbReference type="PROSITE" id="PS00584">
    <property type="entry name" value="PFKB_KINASES_2"/>
    <property type="match status" value="1"/>
</dbReference>